<evidence type="ECO:0000313" key="1">
    <source>
        <dbReference type="EMBL" id="KPY30885.1"/>
    </source>
</evidence>
<dbReference type="EMBL" id="LJRC01000267">
    <property type="protein sequence ID" value="KPY30885.1"/>
    <property type="molecule type" value="Genomic_DNA"/>
</dbReference>
<protein>
    <submittedName>
        <fullName evidence="1">Uncharacterized protein</fullName>
    </submittedName>
</protein>
<organism evidence="1 2">
    <name type="scientific">Pseudomonas syringae pv. primulae</name>
    <dbReference type="NCBI Taxonomy" id="251707"/>
    <lineage>
        <taxon>Bacteria</taxon>
        <taxon>Pseudomonadati</taxon>
        <taxon>Pseudomonadota</taxon>
        <taxon>Gammaproteobacteria</taxon>
        <taxon>Pseudomonadales</taxon>
        <taxon>Pseudomonadaceae</taxon>
        <taxon>Pseudomonas</taxon>
    </lineage>
</organism>
<dbReference type="PATRIC" id="fig|251707.3.peg.3735"/>
<dbReference type="Proteomes" id="UP000050562">
    <property type="component" value="Unassembled WGS sequence"/>
</dbReference>
<accession>A0A0P9XX77</accession>
<gene>
    <name evidence="1" type="ORF">ALO52_02820</name>
</gene>
<evidence type="ECO:0000313" key="2">
    <source>
        <dbReference type="Proteomes" id="UP000050562"/>
    </source>
</evidence>
<name>A0A0P9XX77_9PSED</name>
<proteinExistence type="predicted"/>
<reference evidence="1 2" key="1">
    <citation type="submission" date="2015-09" db="EMBL/GenBank/DDBJ databases">
        <title>Genome announcement of multiple Pseudomonas syringae strains.</title>
        <authorList>
            <person name="Thakur S."/>
            <person name="Wang P.W."/>
            <person name="Gong Y."/>
            <person name="Weir B.S."/>
            <person name="Guttman D.S."/>
        </authorList>
    </citation>
    <scope>NUCLEOTIDE SEQUENCE [LARGE SCALE GENOMIC DNA]</scope>
    <source>
        <strain evidence="1 2">ICMP3956</strain>
    </source>
</reference>
<dbReference type="AlphaFoldDB" id="A0A0P9XX77"/>
<sequence>MKGYFPGLFRICYLKRFLRCFGAAGNRMMHVTLERL</sequence>
<comment type="caution">
    <text evidence="1">The sequence shown here is derived from an EMBL/GenBank/DDBJ whole genome shotgun (WGS) entry which is preliminary data.</text>
</comment>